<evidence type="ECO:0008006" key="3">
    <source>
        <dbReference type="Google" id="ProtNLM"/>
    </source>
</evidence>
<keyword evidence="2" id="KW-1185">Reference proteome</keyword>
<gene>
    <name evidence="1" type="ORF">BDW59DRAFT_164481</name>
</gene>
<reference evidence="1 2" key="1">
    <citation type="submission" date="2024-07" db="EMBL/GenBank/DDBJ databases">
        <title>Section-level genome sequencing and comparative genomics of Aspergillus sections Usti and Cavernicolus.</title>
        <authorList>
            <consortium name="Lawrence Berkeley National Laboratory"/>
            <person name="Nybo J.L."/>
            <person name="Vesth T.C."/>
            <person name="Theobald S."/>
            <person name="Frisvad J.C."/>
            <person name="Larsen T.O."/>
            <person name="Kjaerboelling I."/>
            <person name="Rothschild-Mancinelli K."/>
            <person name="Lyhne E.K."/>
            <person name="Kogle M.E."/>
            <person name="Barry K."/>
            <person name="Clum A."/>
            <person name="Na H."/>
            <person name="Ledsgaard L."/>
            <person name="Lin J."/>
            <person name="Lipzen A."/>
            <person name="Kuo A."/>
            <person name="Riley R."/>
            <person name="Mondo S."/>
            <person name="LaButti K."/>
            <person name="Haridas S."/>
            <person name="Pangalinan J."/>
            <person name="Salamov A.A."/>
            <person name="Simmons B.A."/>
            <person name="Magnuson J.K."/>
            <person name="Chen J."/>
            <person name="Drula E."/>
            <person name="Henrissat B."/>
            <person name="Wiebenga A."/>
            <person name="Lubbers R.J."/>
            <person name="Gomes A.C."/>
            <person name="Makela M.R."/>
            <person name="Stajich J."/>
            <person name="Grigoriev I.V."/>
            <person name="Mortensen U.H."/>
            <person name="De vries R.P."/>
            <person name="Baker S.E."/>
            <person name="Andersen M.R."/>
        </authorList>
    </citation>
    <scope>NUCLEOTIDE SEQUENCE [LARGE SCALE GENOMIC DNA]</scope>
    <source>
        <strain evidence="1 2">CBS 600.67</strain>
    </source>
</reference>
<accession>A0ABR4I0V1</accession>
<comment type="caution">
    <text evidence="1">The sequence shown here is derived from an EMBL/GenBank/DDBJ whole genome shotgun (WGS) entry which is preliminary data.</text>
</comment>
<protein>
    <recommendedName>
        <fullName evidence="3">FAD/NAD(P)-binding domain-containing protein</fullName>
    </recommendedName>
</protein>
<name>A0ABR4I0V1_9EURO</name>
<evidence type="ECO:0000313" key="1">
    <source>
        <dbReference type="EMBL" id="KAL2820934.1"/>
    </source>
</evidence>
<evidence type="ECO:0000313" key="2">
    <source>
        <dbReference type="Proteomes" id="UP001610335"/>
    </source>
</evidence>
<dbReference type="EMBL" id="JBFXLS010000067">
    <property type="protein sequence ID" value="KAL2820934.1"/>
    <property type="molecule type" value="Genomic_DNA"/>
</dbReference>
<dbReference type="Proteomes" id="UP001610335">
    <property type="component" value="Unassembled WGS sequence"/>
</dbReference>
<proteinExistence type="predicted"/>
<organism evidence="1 2">
    <name type="scientific">Aspergillus cavernicola</name>
    <dbReference type="NCBI Taxonomy" id="176166"/>
    <lineage>
        <taxon>Eukaryota</taxon>
        <taxon>Fungi</taxon>
        <taxon>Dikarya</taxon>
        <taxon>Ascomycota</taxon>
        <taxon>Pezizomycotina</taxon>
        <taxon>Eurotiomycetes</taxon>
        <taxon>Eurotiomycetidae</taxon>
        <taxon>Eurotiales</taxon>
        <taxon>Aspergillaceae</taxon>
        <taxon>Aspergillus</taxon>
        <taxon>Aspergillus subgen. Nidulantes</taxon>
    </lineage>
</organism>
<sequence length="108" mass="11889">MARSINRPNEYRWQMADGPRHDFDVICVAIGFDVSRGGLVSGYGTAEHTRHDLNGGMDGFRTDIHLGMSGEVEVQGRWIVDATKVMERLRDHEDGLDSGGGTGVEVED</sequence>